<sequence>MQKLIEYEFKHSVSIEGIADSHLGSFESRFDELVKYLDIDKNSKIILVGDMLDYAIKDSVAMYMNKLKPHRLHKIISRVSTKV</sequence>
<evidence type="ECO:0000313" key="2">
    <source>
        <dbReference type="Proteomes" id="UP000002453"/>
    </source>
</evidence>
<keyword evidence="2" id="KW-1185">Reference proteome</keyword>
<dbReference type="Proteomes" id="UP000002453">
    <property type="component" value="Chromosome"/>
</dbReference>
<dbReference type="AlphaFoldDB" id="B7IDA1"/>
<dbReference type="EMBL" id="CP001185">
    <property type="protein sequence ID" value="ACJ75978.1"/>
    <property type="molecule type" value="Genomic_DNA"/>
</dbReference>
<gene>
    <name evidence="1" type="ordered locus">THA_1537</name>
</gene>
<dbReference type="HOGENOM" id="CLU_2541469_0_0_0"/>
<reference evidence="1 2" key="1">
    <citation type="journal article" date="2009" name="J. Bacteriol.">
        <title>The genome of Thermosipho africanus TCF52B: lateral genetic connections to the Firmicutes and Archaea.</title>
        <authorList>
            <person name="Nesboe C.L."/>
            <person name="Bapteste E."/>
            <person name="Curtis B."/>
            <person name="Dahle H."/>
            <person name="Lopez P."/>
            <person name="Macleod D."/>
            <person name="Dlutek M."/>
            <person name="Bowman S."/>
            <person name="Zhaxybayeva O."/>
            <person name="Birkeland N.-K."/>
            <person name="Doolittle W.F."/>
        </authorList>
    </citation>
    <scope>NUCLEOTIDE SEQUENCE [LARGE SCALE GENOMIC DNA]</scope>
    <source>
        <strain evidence="1 2">TCF52B</strain>
    </source>
</reference>
<dbReference type="KEGG" id="taf:THA_1537"/>
<organism evidence="1 2">
    <name type="scientific">Thermosipho africanus (strain TCF52B)</name>
    <dbReference type="NCBI Taxonomy" id="484019"/>
    <lineage>
        <taxon>Bacteria</taxon>
        <taxon>Thermotogati</taxon>
        <taxon>Thermotogota</taxon>
        <taxon>Thermotogae</taxon>
        <taxon>Thermotogales</taxon>
        <taxon>Fervidobacteriaceae</taxon>
        <taxon>Thermosipho</taxon>
    </lineage>
</organism>
<dbReference type="RefSeq" id="WP_004102077.1">
    <property type="nucleotide sequence ID" value="NC_011653.1"/>
</dbReference>
<accession>B7IDA1</accession>
<protein>
    <submittedName>
        <fullName evidence="1">Uncharacterized protein</fullName>
    </submittedName>
</protein>
<proteinExistence type="predicted"/>
<evidence type="ECO:0000313" key="1">
    <source>
        <dbReference type="EMBL" id="ACJ75978.1"/>
    </source>
</evidence>
<dbReference type="STRING" id="484019.THA_1537"/>
<dbReference type="OrthoDB" id="44814at2"/>
<name>B7IDA1_THEAB</name>